<evidence type="ECO:0000256" key="4">
    <source>
        <dbReference type="ARBA" id="ARBA00013202"/>
    </source>
</evidence>
<dbReference type="FunFam" id="3.40.50.970:FF:000024">
    <property type="entry name" value="Pyruvate decarboxylase isozyme"/>
    <property type="match status" value="1"/>
</dbReference>
<keyword evidence="7" id="KW-0210">Decarboxylase</keyword>
<dbReference type="SUPFAM" id="SSF52518">
    <property type="entry name" value="Thiamin diphosphate-binding fold (THDP-binding)"/>
    <property type="match status" value="2"/>
</dbReference>
<dbReference type="EMBL" id="KN832893">
    <property type="protein sequence ID" value="KIM93758.1"/>
    <property type="molecule type" value="Genomic_DNA"/>
</dbReference>
<dbReference type="AlphaFoldDB" id="A0A0C3C4D7"/>
<proteinExistence type="inferred from homology"/>
<dbReference type="GO" id="GO:0030976">
    <property type="term" value="F:thiamine pyrophosphate binding"/>
    <property type="evidence" value="ECO:0007669"/>
    <property type="project" value="InterPro"/>
</dbReference>
<feature type="binding site" evidence="11">
    <location>
        <position position="485"/>
    </location>
    <ligand>
        <name>Mg(2+)</name>
        <dbReference type="ChEBI" id="CHEBI:18420"/>
    </ligand>
</feature>
<comment type="similarity">
    <text evidence="3 12">Belongs to the TPP enzyme family.</text>
</comment>
<accession>A0A0C3C4D7</accession>
<dbReference type="PANTHER" id="PTHR43452">
    <property type="entry name" value="PYRUVATE DECARBOXYLASE"/>
    <property type="match status" value="1"/>
</dbReference>
<evidence type="ECO:0000256" key="10">
    <source>
        <dbReference type="ARBA" id="ARBA00023239"/>
    </source>
</evidence>
<keyword evidence="9 12" id="KW-0786">Thiamine pyrophosphate</keyword>
<dbReference type="GO" id="GO:0000287">
    <property type="term" value="F:magnesium ion binding"/>
    <property type="evidence" value="ECO:0007669"/>
    <property type="project" value="InterPro"/>
</dbReference>
<name>A0A0C3C4D7_OIDMZ</name>
<dbReference type="FunFam" id="3.40.50.970:FF:000019">
    <property type="entry name" value="Pyruvate decarboxylase isozyme"/>
    <property type="match status" value="1"/>
</dbReference>
<evidence type="ECO:0000313" key="17">
    <source>
        <dbReference type="Proteomes" id="UP000054321"/>
    </source>
</evidence>
<evidence type="ECO:0000259" key="15">
    <source>
        <dbReference type="Pfam" id="PF02776"/>
    </source>
</evidence>
<protein>
    <recommendedName>
        <fullName evidence="5">Pyruvate decarboxylase</fullName>
        <ecNumber evidence="4">4.1.1.1</ecNumber>
    </recommendedName>
</protein>
<dbReference type="PANTHER" id="PTHR43452:SF3">
    <property type="entry name" value="TRANSAMINATED AMINO ACID DECARBOXYLASE"/>
    <property type="match status" value="1"/>
</dbReference>
<dbReference type="Pfam" id="PF02775">
    <property type="entry name" value="TPP_enzyme_C"/>
    <property type="match status" value="1"/>
</dbReference>
<evidence type="ECO:0000259" key="14">
    <source>
        <dbReference type="Pfam" id="PF02775"/>
    </source>
</evidence>
<dbReference type="EC" id="4.1.1.1" evidence="4"/>
<evidence type="ECO:0000256" key="8">
    <source>
        <dbReference type="ARBA" id="ARBA00022842"/>
    </source>
</evidence>
<gene>
    <name evidence="16" type="ORF">OIDMADRAFT_137478</name>
</gene>
<dbReference type="InterPro" id="IPR011766">
    <property type="entry name" value="TPP_enzyme_TPP-bd"/>
</dbReference>
<dbReference type="InterPro" id="IPR029061">
    <property type="entry name" value="THDP-binding"/>
</dbReference>
<evidence type="ECO:0000256" key="3">
    <source>
        <dbReference type="ARBA" id="ARBA00007812"/>
    </source>
</evidence>
<keyword evidence="8 11" id="KW-0460">Magnesium</keyword>
<dbReference type="GO" id="GO:0000949">
    <property type="term" value="P:aromatic amino acid family catabolic process to alcohol via Ehrlich pathway"/>
    <property type="evidence" value="ECO:0007669"/>
    <property type="project" value="TreeGrafter"/>
</dbReference>
<dbReference type="InParanoid" id="A0A0C3C4D7"/>
<dbReference type="CDD" id="cd07038">
    <property type="entry name" value="TPP_PYR_PDC_IPDC_like"/>
    <property type="match status" value="1"/>
</dbReference>
<evidence type="ECO:0000256" key="9">
    <source>
        <dbReference type="ARBA" id="ARBA00023052"/>
    </source>
</evidence>
<evidence type="ECO:0000256" key="1">
    <source>
        <dbReference type="ARBA" id="ARBA00001041"/>
    </source>
</evidence>
<reference evidence="17" key="2">
    <citation type="submission" date="2015-01" db="EMBL/GenBank/DDBJ databases">
        <title>Evolutionary Origins and Diversification of the Mycorrhizal Mutualists.</title>
        <authorList>
            <consortium name="DOE Joint Genome Institute"/>
            <consortium name="Mycorrhizal Genomics Consortium"/>
            <person name="Kohler A."/>
            <person name="Kuo A."/>
            <person name="Nagy L.G."/>
            <person name="Floudas D."/>
            <person name="Copeland A."/>
            <person name="Barry K.W."/>
            <person name="Cichocki N."/>
            <person name="Veneault-Fourrey C."/>
            <person name="LaButti K."/>
            <person name="Lindquist E.A."/>
            <person name="Lipzen A."/>
            <person name="Lundell T."/>
            <person name="Morin E."/>
            <person name="Murat C."/>
            <person name="Riley R."/>
            <person name="Ohm R."/>
            <person name="Sun H."/>
            <person name="Tunlid A."/>
            <person name="Henrissat B."/>
            <person name="Grigoriev I.V."/>
            <person name="Hibbett D.S."/>
            <person name="Martin F."/>
        </authorList>
    </citation>
    <scope>NUCLEOTIDE SEQUENCE [LARGE SCALE GENOMIC DNA]</scope>
    <source>
        <strain evidence="17">Zn</strain>
    </source>
</reference>
<feature type="domain" description="Thiamine pyrophosphate enzyme TPP-binding" evidence="14">
    <location>
        <begin position="402"/>
        <end position="536"/>
    </location>
</feature>
<feature type="domain" description="Thiamine pyrophosphate enzyme central" evidence="13">
    <location>
        <begin position="213"/>
        <end position="329"/>
    </location>
</feature>
<comment type="cofactor">
    <cofactor evidence="11">
        <name>Mg(2+)</name>
        <dbReference type="ChEBI" id="CHEBI:18420"/>
    </cofactor>
    <text evidence="11">Binds 1 Mg(2+) per subunit.</text>
</comment>
<dbReference type="GO" id="GO:0005634">
    <property type="term" value="C:nucleus"/>
    <property type="evidence" value="ECO:0007669"/>
    <property type="project" value="TreeGrafter"/>
</dbReference>
<dbReference type="InterPro" id="IPR047214">
    <property type="entry name" value="TPP_PDC_IPDC"/>
</dbReference>
<dbReference type="SUPFAM" id="SSF52467">
    <property type="entry name" value="DHS-like NAD/FAD-binding domain"/>
    <property type="match status" value="1"/>
</dbReference>
<evidence type="ECO:0000256" key="5">
    <source>
        <dbReference type="ARBA" id="ARBA00014422"/>
    </source>
</evidence>
<evidence type="ECO:0000256" key="12">
    <source>
        <dbReference type="RuleBase" id="RU362132"/>
    </source>
</evidence>
<comment type="cofactor">
    <cofactor evidence="2">
        <name>thiamine diphosphate</name>
        <dbReference type="ChEBI" id="CHEBI:58937"/>
    </cofactor>
</comment>
<dbReference type="GO" id="GO:0004737">
    <property type="term" value="F:pyruvate decarboxylase activity"/>
    <property type="evidence" value="ECO:0007669"/>
    <property type="project" value="UniProtKB-EC"/>
</dbReference>
<feature type="binding site" evidence="11">
    <location>
        <position position="487"/>
    </location>
    <ligand>
        <name>Mg(2+)</name>
        <dbReference type="ChEBI" id="CHEBI:18420"/>
    </ligand>
</feature>
<reference evidence="16 17" key="1">
    <citation type="submission" date="2014-04" db="EMBL/GenBank/DDBJ databases">
        <authorList>
            <consortium name="DOE Joint Genome Institute"/>
            <person name="Kuo A."/>
            <person name="Martino E."/>
            <person name="Perotto S."/>
            <person name="Kohler A."/>
            <person name="Nagy L.G."/>
            <person name="Floudas D."/>
            <person name="Copeland A."/>
            <person name="Barry K.W."/>
            <person name="Cichocki N."/>
            <person name="Veneault-Fourrey C."/>
            <person name="LaButti K."/>
            <person name="Lindquist E.A."/>
            <person name="Lipzen A."/>
            <person name="Lundell T."/>
            <person name="Morin E."/>
            <person name="Murat C."/>
            <person name="Sun H."/>
            <person name="Tunlid A."/>
            <person name="Henrissat B."/>
            <person name="Grigoriev I.V."/>
            <person name="Hibbett D.S."/>
            <person name="Martin F."/>
            <person name="Nordberg H.P."/>
            <person name="Cantor M.N."/>
            <person name="Hua S.X."/>
        </authorList>
    </citation>
    <scope>NUCLEOTIDE SEQUENCE [LARGE SCALE GENOMIC DNA]</scope>
    <source>
        <strain evidence="16 17">Zn</strain>
    </source>
</reference>
<keyword evidence="10" id="KW-0456">Lyase</keyword>
<comment type="catalytic activity">
    <reaction evidence="1">
        <text>a 2-oxocarboxylate + H(+) = an aldehyde + CO2</text>
        <dbReference type="Rhea" id="RHEA:11628"/>
        <dbReference type="ChEBI" id="CHEBI:15378"/>
        <dbReference type="ChEBI" id="CHEBI:16526"/>
        <dbReference type="ChEBI" id="CHEBI:17478"/>
        <dbReference type="ChEBI" id="CHEBI:35179"/>
        <dbReference type="EC" id="4.1.1.1"/>
    </reaction>
</comment>
<dbReference type="InterPro" id="IPR029035">
    <property type="entry name" value="DHS-like_NAD/FAD-binding_dom"/>
</dbReference>
<dbReference type="Gene3D" id="3.40.50.970">
    <property type="match status" value="2"/>
</dbReference>
<feature type="domain" description="Thiamine pyrophosphate enzyme N-terminal TPP-binding" evidence="15">
    <location>
        <begin position="14"/>
        <end position="130"/>
    </location>
</feature>
<evidence type="ECO:0000256" key="2">
    <source>
        <dbReference type="ARBA" id="ARBA00001964"/>
    </source>
</evidence>
<dbReference type="InterPro" id="IPR012001">
    <property type="entry name" value="Thiamin_PyroP_enz_TPP-bd_dom"/>
</dbReference>
<dbReference type="STRING" id="913774.A0A0C3C4D7"/>
<dbReference type="Pfam" id="PF02776">
    <property type="entry name" value="TPP_enzyme_N"/>
    <property type="match status" value="1"/>
</dbReference>
<dbReference type="Gene3D" id="3.40.50.1220">
    <property type="entry name" value="TPP-binding domain"/>
    <property type="match status" value="1"/>
</dbReference>
<dbReference type="InterPro" id="IPR012000">
    <property type="entry name" value="Thiamin_PyroP_enz_cen_dom"/>
</dbReference>
<sequence length="577" mass="64221">MSREELKRRDRVSIGEFIFYRLHELGIRHILGVPGDFNLQLLDHIYKVPGLQWVGACNELNAAYAADGYARTVGIGAFVTTFGVGELSAINGVAGAYSEQIPIIHIVGTTSRMMQKAHVMIHHTLGENWDHTTYQRMSEPVRSASAFLTDETTAAAEIDRVLETAVKTRLPVYLFVPVDVSDIIIDASPLVKLLNVEVHNIGREADEDRVVLEIIELIEKATNPGIIVDMLVQRHGLVEDTKSLISLIDAPVYVTPLSKSFIDESDVNFAGLYCGVMSSSPEVRACAEGHDFMLHLGPFPTSSNTGGFSNNIPTEKSVKLHPGYCSIGNKSWESLHFRPVVEKLVLHFSQHPCQRKAKSSLPLPKTINNLEIDQSNDPLDHARFWARMNMYLQPGDCVIAEVGTAQFGSLEFKLPNEVQYFSQFYFGSIGFTVPALLGALLARKSLGLSGRAILLIGDGSLQLTVQEIGTIIREGFTPTIIVVNNAGYTIERFIHGPEQQYNDISTLWDHQKILSFFGAPKSRSYTARTYAELSKVLLNEDFQKSDCIQLLEVFFEKMDLPRKLLSLGELAREREAR</sequence>
<dbReference type="OrthoDB" id="308383at2759"/>
<dbReference type="PIRSF" id="PIRSF036565">
    <property type="entry name" value="Pyruvt_ip_decrb"/>
    <property type="match status" value="1"/>
</dbReference>
<evidence type="ECO:0000256" key="7">
    <source>
        <dbReference type="ARBA" id="ARBA00022793"/>
    </source>
</evidence>
<evidence type="ECO:0000256" key="11">
    <source>
        <dbReference type="PIRSR" id="PIRSR036565-2"/>
    </source>
</evidence>
<dbReference type="GO" id="GO:0005829">
    <property type="term" value="C:cytosol"/>
    <property type="evidence" value="ECO:0007669"/>
    <property type="project" value="TreeGrafter"/>
</dbReference>
<dbReference type="InterPro" id="IPR012110">
    <property type="entry name" value="PDC/IPDC-like"/>
</dbReference>
<dbReference type="Pfam" id="PF00205">
    <property type="entry name" value="TPP_enzyme_M"/>
    <property type="match status" value="1"/>
</dbReference>
<evidence type="ECO:0000313" key="16">
    <source>
        <dbReference type="EMBL" id="KIM93758.1"/>
    </source>
</evidence>
<dbReference type="HOGENOM" id="CLU_013748_0_2_1"/>
<dbReference type="Proteomes" id="UP000054321">
    <property type="component" value="Unassembled WGS sequence"/>
</dbReference>
<keyword evidence="6 11" id="KW-0479">Metal-binding</keyword>
<keyword evidence="17" id="KW-1185">Reference proteome</keyword>
<organism evidence="16 17">
    <name type="scientific">Oidiodendron maius (strain Zn)</name>
    <dbReference type="NCBI Taxonomy" id="913774"/>
    <lineage>
        <taxon>Eukaryota</taxon>
        <taxon>Fungi</taxon>
        <taxon>Dikarya</taxon>
        <taxon>Ascomycota</taxon>
        <taxon>Pezizomycotina</taxon>
        <taxon>Leotiomycetes</taxon>
        <taxon>Leotiomycetes incertae sedis</taxon>
        <taxon>Myxotrichaceae</taxon>
        <taxon>Oidiodendron</taxon>
    </lineage>
</organism>
<feature type="binding site" evidence="11">
    <location>
        <position position="458"/>
    </location>
    <ligand>
        <name>Mg(2+)</name>
        <dbReference type="ChEBI" id="CHEBI:18420"/>
    </ligand>
</feature>
<evidence type="ECO:0000256" key="6">
    <source>
        <dbReference type="ARBA" id="ARBA00022723"/>
    </source>
</evidence>
<evidence type="ECO:0000259" key="13">
    <source>
        <dbReference type="Pfam" id="PF00205"/>
    </source>
</evidence>
<dbReference type="InterPro" id="IPR047213">
    <property type="entry name" value="TPP_PYR_PDC_IPDC-like"/>
</dbReference>
<dbReference type="CDD" id="cd02005">
    <property type="entry name" value="TPP_PDC_IPDC"/>
    <property type="match status" value="1"/>
</dbReference>